<dbReference type="Pfam" id="PF12419">
    <property type="entry name" value="DUF3670"/>
    <property type="match status" value="1"/>
</dbReference>
<reference evidence="4 5" key="1">
    <citation type="submission" date="2014-08" db="EMBL/GenBank/DDBJ databases">
        <title>Comparative genomics of the Paenibacillus odorifer group.</title>
        <authorList>
            <person name="den Bakker H.C."/>
            <person name="Tsai Y.-C."/>
            <person name="Martin N."/>
            <person name="Korlach J."/>
            <person name="Wiedmann M."/>
        </authorList>
    </citation>
    <scope>NUCLEOTIDE SEQUENCE [LARGE SCALE GENOMIC DNA]</scope>
    <source>
        <strain evidence="4 5">DSM 14472</strain>
    </source>
</reference>
<dbReference type="Pfam" id="PF00176">
    <property type="entry name" value="SNF2-rel_dom"/>
    <property type="match status" value="1"/>
</dbReference>
<dbReference type="InterPro" id="IPR000330">
    <property type="entry name" value="SNF2_N"/>
</dbReference>
<dbReference type="InterPro" id="IPR027417">
    <property type="entry name" value="P-loop_NTPase"/>
</dbReference>
<keyword evidence="4" id="KW-0347">Helicase</keyword>
<feature type="domain" description="Helicase C-terminal" evidence="3">
    <location>
        <begin position="853"/>
        <end position="1028"/>
    </location>
</feature>
<accession>A0A089LMS8</accession>
<dbReference type="SMART" id="SM00490">
    <property type="entry name" value="HELICc"/>
    <property type="match status" value="1"/>
</dbReference>
<feature type="domain" description="Helicase ATP-binding" evidence="2">
    <location>
        <begin position="566"/>
        <end position="732"/>
    </location>
</feature>
<dbReference type="GO" id="GO:0005524">
    <property type="term" value="F:ATP binding"/>
    <property type="evidence" value="ECO:0007669"/>
    <property type="project" value="InterPro"/>
</dbReference>
<keyword evidence="4" id="KW-0067">ATP-binding</keyword>
<dbReference type="CDD" id="cd18012">
    <property type="entry name" value="DEXQc_arch_SWI2_SNF2"/>
    <property type="match status" value="1"/>
</dbReference>
<organism evidence="4 5">
    <name type="scientific">Paenibacillus stellifer</name>
    <dbReference type="NCBI Taxonomy" id="169760"/>
    <lineage>
        <taxon>Bacteria</taxon>
        <taxon>Bacillati</taxon>
        <taxon>Bacillota</taxon>
        <taxon>Bacilli</taxon>
        <taxon>Bacillales</taxon>
        <taxon>Paenibacillaceae</taxon>
        <taxon>Paenibacillus</taxon>
    </lineage>
</organism>
<sequence>MTKHLYAMWLGDVLFCFSGETSEPKVDAWTGVLRRLEIQGGRRPFAGAALRLAEVKYPAARTEGKTGRRPLAGRMLEGLALAPRDAFELLLGWDEELCRQQGIEPGGEMSYWAAAARFALELIVTGGITPGAASPKTVGSRRRGGEQAAETRWMPVLGTPEQQEAFQHFAASMPVLALGSSHLHLQGVEASSREEAGAIVLHSFLQAMISAEVKRVVAGMEPQLASYKSNYRRGRSPLTELWWNSLLTGTRDIPVQGTPAEVAELLAAVGGAADSGIPCAGEEEQSGQLGLGLRLEPPKEEGEVWRLSFWAEGREESGFWLPASAVWSSPEREFTLWGKRYMRIQEQLLTALGRAAEQSEDIARVLAEPAPSGVDLEPEQLYRFLKETVQRLTTRGITVQLPSRWSREGRRKIGMRLKMRLPDTPDKAQPLALGMEALVSFKIEASLGSSEVSVEELNALLAAGVPYVQFRGEWIEVDPKEIRQVLRYMKRHESGEMSASEWMRLEAELEEDRLWKGMPVTGMETVGLLASLIRGDAVRHLPQQSVPTELQGTLRPYQERGYQWLSAMGELGFGVCLADDMGLGKTIQVIACLLLREKSRDQSAVKEPVLILCPTSLLGNWQRELQRFAPTLSVYIHHGIRRLRGEDFRRQAAGHDIVLTTYHLAGRDSEDLASVSWSTVVLDEAQYIKNYRTKQAQSVMRLSSPHRIAMTGTPVENRLGELWSIFHFLNPGYLGTFHSFRERYGSGEGAERLRELHRLVSPFLLRRLKSDPDISKDLPEKLEIKSYCPLTEAQAVLYQSVVNEMLGTIGGSTGMARRGLVLSSLTKLKQICDHPQLHRRDEGRQGRSETSGKLETMYEVLDSIAELGESALIFTQYVAMGELLVNRLAKRYGRTPLFLHGGVSKRNRDDMVRSFQEGEGSAFFVLSLKAGGVGLNLTRANHVVHYDRWWNPAVENQATDRAFRIGQHKNVQVHKLICQGTLEERIDELIERKKSLSEQVVGSGENWLTEMSDQELQELIVLQNQDWME</sequence>
<evidence type="ECO:0000259" key="2">
    <source>
        <dbReference type="PROSITE" id="PS51192"/>
    </source>
</evidence>
<dbReference type="PROSITE" id="PS51192">
    <property type="entry name" value="HELICASE_ATP_BIND_1"/>
    <property type="match status" value="1"/>
</dbReference>
<evidence type="ECO:0000256" key="1">
    <source>
        <dbReference type="ARBA" id="ARBA00022801"/>
    </source>
</evidence>
<evidence type="ECO:0000259" key="3">
    <source>
        <dbReference type="PROSITE" id="PS51194"/>
    </source>
</evidence>
<dbReference type="GO" id="GO:0016787">
    <property type="term" value="F:hydrolase activity"/>
    <property type="evidence" value="ECO:0007669"/>
    <property type="project" value="UniProtKB-KW"/>
</dbReference>
<dbReference type="RefSeq" id="WP_038693320.1">
    <property type="nucleotide sequence ID" value="NZ_CP009286.1"/>
</dbReference>
<dbReference type="KEGG" id="pste:PSTEL_02830"/>
<keyword evidence="5" id="KW-1185">Reference proteome</keyword>
<dbReference type="CDD" id="cd18793">
    <property type="entry name" value="SF2_C_SNF"/>
    <property type="match status" value="1"/>
</dbReference>
<keyword evidence="1" id="KW-0378">Hydrolase</keyword>
<dbReference type="Proteomes" id="UP000029507">
    <property type="component" value="Chromosome"/>
</dbReference>
<proteinExistence type="predicted"/>
<dbReference type="AlphaFoldDB" id="A0A089LMS8"/>
<dbReference type="OrthoDB" id="9760715at2"/>
<protein>
    <submittedName>
        <fullName evidence="4">DNA helicase</fullName>
    </submittedName>
</protein>
<evidence type="ECO:0000313" key="4">
    <source>
        <dbReference type="EMBL" id="AIQ62207.1"/>
    </source>
</evidence>
<dbReference type="EMBL" id="CP009286">
    <property type="protein sequence ID" value="AIQ62207.1"/>
    <property type="molecule type" value="Genomic_DNA"/>
</dbReference>
<name>A0A089LMS8_9BACL</name>
<dbReference type="Gene3D" id="3.40.50.10810">
    <property type="entry name" value="Tandem AAA-ATPase domain"/>
    <property type="match status" value="1"/>
</dbReference>
<dbReference type="PROSITE" id="PS51194">
    <property type="entry name" value="HELICASE_CTER"/>
    <property type="match status" value="1"/>
</dbReference>
<dbReference type="InterPro" id="IPR014001">
    <property type="entry name" value="Helicase_ATP-bd"/>
</dbReference>
<keyword evidence="4" id="KW-0547">Nucleotide-binding</keyword>
<dbReference type="PANTHER" id="PTHR10799">
    <property type="entry name" value="SNF2/RAD54 HELICASE FAMILY"/>
    <property type="match status" value="1"/>
</dbReference>
<dbReference type="InterPro" id="IPR049730">
    <property type="entry name" value="SNF2/RAD54-like_C"/>
</dbReference>
<dbReference type="InterPro" id="IPR001650">
    <property type="entry name" value="Helicase_C-like"/>
</dbReference>
<dbReference type="Pfam" id="PF00271">
    <property type="entry name" value="Helicase_C"/>
    <property type="match status" value="1"/>
</dbReference>
<dbReference type="SUPFAM" id="SSF52540">
    <property type="entry name" value="P-loop containing nucleoside triphosphate hydrolases"/>
    <property type="match status" value="2"/>
</dbReference>
<dbReference type="STRING" id="169760.PSTEL_02830"/>
<gene>
    <name evidence="4" type="ORF">PSTEL_02830</name>
</gene>
<dbReference type="Gene3D" id="3.40.50.300">
    <property type="entry name" value="P-loop containing nucleotide triphosphate hydrolases"/>
    <property type="match status" value="1"/>
</dbReference>
<dbReference type="HOGENOM" id="CLU_000315_21_8_9"/>
<dbReference type="SMART" id="SM00487">
    <property type="entry name" value="DEXDc"/>
    <property type="match status" value="1"/>
</dbReference>
<dbReference type="FunFam" id="3.40.50.300:FF:000533">
    <property type="entry name" value="Helicase, Snf2 family"/>
    <property type="match status" value="1"/>
</dbReference>
<evidence type="ECO:0000313" key="5">
    <source>
        <dbReference type="Proteomes" id="UP000029507"/>
    </source>
</evidence>
<dbReference type="InterPro" id="IPR022138">
    <property type="entry name" value="DUF3670"/>
</dbReference>
<dbReference type="GO" id="GO:0004386">
    <property type="term" value="F:helicase activity"/>
    <property type="evidence" value="ECO:0007669"/>
    <property type="project" value="UniProtKB-KW"/>
</dbReference>
<dbReference type="InterPro" id="IPR038718">
    <property type="entry name" value="SNF2-like_sf"/>
</dbReference>